<dbReference type="InterPro" id="IPR027417">
    <property type="entry name" value="P-loop_NTPase"/>
</dbReference>
<dbReference type="EC" id="5.6.2.4" evidence="10"/>
<dbReference type="PANTHER" id="PTHR11070">
    <property type="entry name" value="UVRD / RECB / PCRA DNA HELICASE FAMILY MEMBER"/>
    <property type="match status" value="1"/>
</dbReference>
<dbReference type="CDD" id="cd17932">
    <property type="entry name" value="DEXQc_UvrD"/>
    <property type="match status" value="1"/>
</dbReference>
<keyword evidence="17" id="KW-1185">Reference proteome</keyword>
<comment type="similarity">
    <text evidence="1">Belongs to the helicase family. UvrD subfamily.</text>
</comment>
<evidence type="ECO:0000259" key="13">
    <source>
        <dbReference type="PROSITE" id="PS50967"/>
    </source>
</evidence>
<dbReference type="Gene3D" id="3.40.50.300">
    <property type="entry name" value="P-loop containing nucleotide triphosphate hydrolases"/>
    <property type="match status" value="3"/>
</dbReference>
<feature type="domain" description="UvrD-like helicase C-terminal" evidence="15">
    <location>
        <begin position="301"/>
        <end position="549"/>
    </location>
</feature>
<dbReference type="InterPro" id="IPR044876">
    <property type="entry name" value="HRDC_dom_sf"/>
</dbReference>
<dbReference type="Gene3D" id="1.10.486.10">
    <property type="entry name" value="PCRA, domain 4"/>
    <property type="match status" value="2"/>
</dbReference>
<comment type="caution">
    <text evidence="16">The sequence shown here is derived from an EMBL/GenBank/DDBJ whole genome shotgun (WGS) entry which is preliminary data.</text>
</comment>
<keyword evidence="3" id="KW-0227">DNA damage</keyword>
<dbReference type="Pfam" id="PF13361">
    <property type="entry name" value="UvrD_C"/>
    <property type="match status" value="2"/>
</dbReference>
<evidence type="ECO:0000256" key="1">
    <source>
        <dbReference type="ARBA" id="ARBA00009922"/>
    </source>
</evidence>
<dbReference type="PROSITE" id="PS51198">
    <property type="entry name" value="UVRD_HELICASE_ATP_BIND"/>
    <property type="match status" value="1"/>
</dbReference>
<dbReference type="PANTHER" id="PTHR11070:SF69">
    <property type="entry name" value="ATP-DEPENDENT DNA HELICASE UVRD2"/>
    <property type="match status" value="1"/>
</dbReference>
<evidence type="ECO:0000259" key="15">
    <source>
        <dbReference type="PROSITE" id="PS51217"/>
    </source>
</evidence>
<comment type="catalytic activity">
    <reaction evidence="9">
        <text>Couples ATP hydrolysis with the unwinding of duplex DNA by translocating in the 3'-5' direction.</text>
        <dbReference type="EC" id="5.6.2.4"/>
    </reaction>
</comment>
<dbReference type="SUPFAM" id="SSF47819">
    <property type="entry name" value="HRDC-like"/>
    <property type="match status" value="1"/>
</dbReference>
<dbReference type="Pfam" id="PF00580">
    <property type="entry name" value="UvrD-helicase"/>
    <property type="match status" value="1"/>
</dbReference>
<dbReference type="InterPro" id="IPR014016">
    <property type="entry name" value="UvrD-like_ATP-bd"/>
</dbReference>
<evidence type="ECO:0000256" key="3">
    <source>
        <dbReference type="ARBA" id="ARBA00022763"/>
    </source>
</evidence>
<evidence type="ECO:0000313" key="17">
    <source>
        <dbReference type="Proteomes" id="UP001500822"/>
    </source>
</evidence>
<protein>
    <recommendedName>
        <fullName evidence="10">DNA 3'-5' helicase</fullName>
        <ecNumber evidence="10">5.6.2.4</ecNumber>
    </recommendedName>
</protein>
<evidence type="ECO:0000256" key="8">
    <source>
        <dbReference type="ARBA" id="ARBA00023235"/>
    </source>
</evidence>
<dbReference type="PROSITE" id="PS51217">
    <property type="entry name" value="UVRD_HELICASE_CTER"/>
    <property type="match status" value="1"/>
</dbReference>
<evidence type="ECO:0000256" key="5">
    <source>
        <dbReference type="ARBA" id="ARBA00022806"/>
    </source>
</evidence>
<gene>
    <name evidence="16" type="ORF">GCM10023217_30730</name>
</gene>
<evidence type="ECO:0000313" key="16">
    <source>
        <dbReference type="EMBL" id="GAA4756574.1"/>
    </source>
</evidence>
<comment type="catalytic activity">
    <reaction evidence="11">
        <text>ATP + H2O = ADP + phosphate + H(+)</text>
        <dbReference type="Rhea" id="RHEA:13065"/>
        <dbReference type="ChEBI" id="CHEBI:15377"/>
        <dbReference type="ChEBI" id="CHEBI:15378"/>
        <dbReference type="ChEBI" id="CHEBI:30616"/>
        <dbReference type="ChEBI" id="CHEBI:43474"/>
        <dbReference type="ChEBI" id="CHEBI:456216"/>
        <dbReference type="EC" id="5.6.2.4"/>
    </reaction>
</comment>
<dbReference type="InterPro" id="IPR013986">
    <property type="entry name" value="DExx_box_DNA_helicase_dom_sf"/>
</dbReference>
<feature type="domain" description="HRDC" evidence="13">
    <location>
        <begin position="591"/>
        <end position="666"/>
    </location>
</feature>
<dbReference type="InterPro" id="IPR002121">
    <property type="entry name" value="HRDC_dom"/>
</dbReference>
<dbReference type="CDD" id="cd18807">
    <property type="entry name" value="SF1_C_UvrD"/>
    <property type="match status" value="1"/>
</dbReference>
<dbReference type="Gene3D" id="1.10.10.160">
    <property type="match status" value="1"/>
</dbReference>
<dbReference type="InterPro" id="IPR000212">
    <property type="entry name" value="DNA_helicase_UvrD/REP"/>
</dbReference>
<evidence type="ECO:0000256" key="12">
    <source>
        <dbReference type="PROSITE-ProRule" id="PRU00560"/>
    </source>
</evidence>
<accession>A0ABP8ZGX3</accession>
<proteinExistence type="inferred from homology"/>
<evidence type="ECO:0000256" key="4">
    <source>
        <dbReference type="ARBA" id="ARBA00022801"/>
    </source>
</evidence>
<dbReference type="SUPFAM" id="SSF52540">
    <property type="entry name" value="P-loop containing nucleoside triphosphate hydrolases"/>
    <property type="match status" value="1"/>
</dbReference>
<keyword evidence="6 12" id="KW-0067">ATP-binding</keyword>
<name>A0ABP8ZGX3_9ACTN</name>
<dbReference type="Gene3D" id="1.10.150.80">
    <property type="entry name" value="HRDC domain"/>
    <property type="match status" value="1"/>
</dbReference>
<dbReference type="Proteomes" id="UP001500822">
    <property type="component" value="Unassembled WGS sequence"/>
</dbReference>
<evidence type="ECO:0000256" key="7">
    <source>
        <dbReference type="ARBA" id="ARBA00023204"/>
    </source>
</evidence>
<dbReference type="PROSITE" id="PS50967">
    <property type="entry name" value="HRDC"/>
    <property type="match status" value="1"/>
</dbReference>
<keyword evidence="5 12" id="KW-0347">Helicase</keyword>
<dbReference type="GO" id="GO:0004386">
    <property type="term" value="F:helicase activity"/>
    <property type="evidence" value="ECO:0007669"/>
    <property type="project" value="UniProtKB-KW"/>
</dbReference>
<feature type="domain" description="UvrD-like helicase ATP-binding" evidence="14">
    <location>
        <begin position="14"/>
        <end position="300"/>
    </location>
</feature>
<keyword evidence="7" id="KW-0234">DNA repair</keyword>
<dbReference type="InterPro" id="IPR010997">
    <property type="entry name" value="HRDC-like_sf"/>
</dbReference>
<keyword evidence="4 12" id="KW-0378">Hydrolase</keyword>
<evidence type="ECO:0000256" key="10">
    <source>
        <dbReference type="ARBA" id="ARBA00034808"/>
    </source>
</evidence>
<evidence type="ECO:0000259" key="14">
    <source>
        <dbReference type="PROSITE" id="PS51198"/>
    </source>
</evidence>
<reference evidence="17" key="1">
    <citation type="journal article" date="2019" name="Int. J. Syst. Evol. Microbiol.">
        <title>The Global Catalogue of Microorganisms (GCM) 10K type strain sequencing project: providing services to taxonomists for standard genome sequencing and annotation.</title>
        <authorList>
            <consortium name="The Broad Institute Genomics Platform"/>
            <consortium name="The Broad Institute Genome Sequencing Center for Infectious Disease"/>
            <person name="Wu L."/>
            <person name="Ma J."/>
        </authorList>
    </citation>
    <scope>NUCLEOTIDE SEQUENCE [LARGE SCALE GENOMIC DNA]</scope>
    <source>
        <strain evidence="17">JCM 18077</strain>
    </source>
</reference>
<dbReference type="RefSeq" id="WP_345314161.1">
    <property type="nucleotide sequence ID" value="NZ_BAABIE010000016.1"/>
</dbReference>
<sequence>MTRPDRPGQSGIRDGLDPQQLEAVLAPRGPVCVLAGAGTGKTRTITRRIAALVDSGQVNPSQVLAVTFTARAAAEMRDRLGALGVSGPGGQVSALTFHAAALRQLRYFWPLAFGDTRWELMDSKFPMVRRAAREVGLDTADRELIRDLAGEIEWAKSSLIGPEGYAARSAGRDVPIRAELIGQVFAAYEEGKLPSSGDWLFDFEDLIIYTAEVLGSTPSIAEEFRSRYRSFVVDEYQDVTPAQQQLLNAWLGGRDDLTVVGDANQTIYSFTGATPDYLLDFTRTYPEATLVRLERDYRSTPQVVALANGVIEKAKGRVAGTRLELIGMRPSGPEPVFAEYPDENSEVVGVVAEIKRLLRAGVDADEIAVLYRINVQSEGYEEALSAAGIAYRVRGDQGFFERPQVRAALRRLGTLAQGAPPPMAPAQAVRAALSPLGYAESEPSGVQTKVNWQQMTRLVELADEVLAERPDRTFADLVRSLHDRARTGGDEQRGVTLASLHAAKGLEWDAVLITGVHEGSVPLGRASKSPEEVEEERRLLYVGVTRARQHLHVSWSLARNEGRAATRRRSRFLDGLVPHEKSAPTLPEASTGPDKAVFEALKQWRSDYAAENELAEVNVCSGNVLKQLARILPADTGALSRVSGMTADRVDAIGTPILAVIAAHRS</sequence>
<dbReference type="Pfam" id="PF00570">
    <property type="entry name" value="HRDC"/>
    <property type="match status" value="1"/>
</dbReference>
<feature type="binding site" evidence="12">
    <location>
        <begin position="35"/>
        <end position="42"/>
    </location>
    <ligand>
        <name>ATP</name>
        <dbReference type="ChEBI" id="CHEBI:30616"/>
    </ligand>
</feature>
<evidence type="ECO:0000256" key="9">
    <source>
        <dbReference type="ARBA" id="ARBA00034617"/>
    </source>
</evidence>
<keyword evidence="8" id="KW-0413">Isomerase</keyword>
<organism evidence="16 17">
    <name type="scientific">Gordonia alkaliphila</name>
    <dbReference type="NCBI Taxonomy" id="1053547"/>
    <lineage>
        <taxon>Bacteria</taxon>
        <taxon>Bacillati</taxon>
        <taxon>Actinomycetota</taxon>
        <taxon>Actinomycetes</taxon>
        <taxon>Mycobacteriales</taxon>
        <taxon>Gordoniaceae</taxon>
        <taxon>Gordonia</taxon>
    </lineage>
</organism>
<dbReference type="InterPro" id="IPR014017">
    <property type="entry name" value="DNA_helicase_UvrD-like_C"/>
</dbReference>
<keyword evidence="2 12" id="KW-0547">Nucleotide-binding</keyword>
<evidence type="ECO:0000256" key="11">
    <source>
        <dbReference type="ARBA" id="ARBA00048988"/>
    </source>
</evidence>
<evidence type="ECO:0000256" key="2">
    <source>
        <dbReference type="ARBA" id="ARBA00022741"/>
    </source>
</evidence>
<dbReference type="EMBL" id="BAABIE010000016">
    <property type="protein sequence ID" value="GAA4756574.1"/>
    <property type="molecule type" value="Genomic_DNA"/>
</dbReference>
<evidence type="ECO:0000256" key="6">
    <source>
        <dbReference type="ARBA" id="ARBA00022840"/>
    </source>
</evidence>